<evidence type="ECO:0000256" key="1">
    <source>
        <dbReference type="ARBA" id="ARBA00006987"/>
    </source>
</evidence>
<evidence type="ECO:0000313" key="4">
    <source>
        <dbReference type="Proteomes" id="UP001324595"/>
    </source>
</evidence>
<dbReference type="PANTHER" id="PTHR42928:SF5">
    <property type="entry name" value="BLR1237 PROTEIN"/>
    <property type="match status" value="1"/>
</dbReference>
<dbReference type="EMBL" id="JAXUBE010000023">
    <property type="protein sequence ID" value="MEB2663378.1"/>
    <property type="molecule type" value="Genomic_DNA"/>
</dbReference>
<dbReference type="Proteomes" id="UP001324595">
    <property type="component" value="Unassembled WGS sequence"/>
</dbReference>
<accession>A0ABU5X395</accession>
<protein>
    <submittedName>
        <fullName evidence="3">Tripartite tricarboxylate transporter substrate binding protein</fullName>
    </submittedName>
</protein>
<gene>
    <name evidence="3" type="ORF">U5T69_09220</name>
</gene>
<comment type="similarity">
    <text evidence="1">Belongs to the UPF0065 (bug) family.</text>
</comment>
<dbReference type="SUPFAM" id="SSF53850">
    <property type="entry name" value="Periplasmic binding protein-like II"/>
    <property type="match status" value="1"/>
</dbReference>
<dbReference type="Pfam" id="PF03401">
    <property type="entry name" value="TctC"/>
    <property type="match status" value="1"/>
</dbReference>
<name>A0ABU5X395_BORPP</name>
<sequence>MSDRQSARLPRRPALCSMLALCAGFALQPVAAQSAYPDRPIRMIVPYPPGGATDVIGRVLAKEMSGALGQSVVVENRAGAAGNIGADVVAKATPDGYTILMGAMTSHAINAVLYQGRVSYDIEKSFAPVAIVGTVPLVFVVNPAVPADSLQSLIALAKSKPGYLTMASAGNGSPQHLAGEMFKRVAGVDLLHVPYKGSGPAMTDLMGGQVLSMIETVPAAQGNVKGGKLRALAVASAQRVESLPDVPTTAEAGLPNFQVSSMFGIAAPAGTPVPVVERLNAVLKEALAKPEVQTALLNQGAISTWTTPADAAARISAERQQWATVIAEAGVKAE</sequence>
<proteinExistence type="inferred from homology"/>
<dbReference type="Gene3D" id="3.40.190.10">
    <property type="entry name" value="Periplasmic binding protein-like II"/>
    <property type="match status" value="1"/>
</dbReference>
<keyword evidence="4" id="KW-1185">Reference proteome</keyword>
<dbReference type="InterPro" id="IPR005064">
    <property type="entry name" value="BUG"/>
</dbReference>
<dbReference type="RefSeq" id="WP_065956687.1">
    <property type="nucleotide sequence ID" value="NZ_CP016342.1"/>
</dbReference>
<dbReference type="Gene3D" id="3.40.190.150">
    <property type="entry name" value="Bordetella uptake gene, domain 1"/>
    <property type="match status" value="1"/>
</dbReference>
<evidence type="ECO:0000313" key="3">
    <source>
        <dbReference type="EMBL" id="MEB2663378.1"/>
    </source>
</evidence>
<dbReference type="InterPro" id="IPR042100">
    <property type="entry name" value="Bug_dom1"/>
</dbReference>
<dbReference type="PIRSF" id="PIRSF017082">
    <property type="entry name" value="YflP"/>
    <property type="match status" value="1"/>
</dbReference>
<feature type="signal peptide" evidence="2">
    <location>
        <begin position="1"/>
        <end position="31"/>
    </location>
</feature>
<keyword evidence="2" id="KW-0732">Signal</keyword>
<dbReference type="PANTHER" id="PTHR42928">
    <property type="entry name" value="TRICARBOXYLATE-BINDING PROTEIN"/>
    <property type="match status" value="1"/>
</dbReference>
<reference evidence="3 4" key="1">
    <citation type="submission" date="2023-12" db="EMBL/GenBank/DDBJ databases">
        <title>Draft Genome Sequences of Bordetella parapertussis clinical Isolates from Colombia, 2023.</title>
        <authorList>
            <person name="Montilla E.A."/>
            <person name="Rojas F."/>
            <person name="Vargas M.N."/>
            <person name="Bonilla V."/>
            <person name="Duarte C."/>
        </authorList>
    </citation>
    <scope>NUCLEOTIDE SEQUENCE [LARGE SCALE GENOMIC DNA]</scope>
    <source>
        <strain evidence="3 4">320001806</strain>
    </source>
</reference>
<evidence type="ECO:0000256" key="2">
    <source>
        <dbReference type="SAM" id="SignalP"/>
    </source>
</evidence>
<dbReference type="CDD" id="cd13578">
    <property type="entry name" value="PBP2_Bug27"/>
    <property type="match status" value="1"/>
</dbReference>
<organism evidence="3 4">
    <name type="scientific">Bordetella parapertussis</name>
    <dbReference type="NCBI Taxonomy" id="519"/>
    <lineage>
        <taxon>Bacteria</taxon>
        <taxon>Pseudomonadati</taxon>
        <taxon>Pseudomonadota</taxon>
        <taxon>Betaproteobacteria</taxon>
        <taxon>Burkholderiales</taxon>
        <taxon>Alcaligenaceae</taxon>
        <taxon>Bordetella</taxon>
    </lineage>
</organism>
<comment type="caution">
    <text evidence="3">The sequence shown here is derived from an EMBL/GenBank/DDBJ whole genome shotgun (WGS) entry which is preliminary data.</text>
</comment>
<feature type="chain" id="PRO_5047023608" evidence="2">
    <location>
        <begin position="32"/>
        <end position="334"/>
    </location>
</feature>